<dbReference type="RefSeq" id="WP_336350677.1">
    <property type="nucleotide sequence ID" value="NZ_JAZAQL010000002.1"/>
</dbReference>
<gene>
    <name evidence="1" type="ORF">ACFQGB_12695</name>
</gene>
<dbReference type="Proteomes" id="UP001596395">
    <property type="component" value="Unassembled WGS sequence"/>
</dbReference>
<dbReference type="EMBL" id="JBHSXN010000002">
    <property type="protein sequence ID" value="MFC6953724.1"/>
    <property type="molecule type" value="Genomic_DNA"/>
</dbReference>
<protein>
    <submittedName>
        <fullName evidence="1">Uncharacterized protein</fullName>
    </submittedName>
</protein>
<organism evidence="1 2">
    <name type="scientific">Halorubellus litoreus</name>
    <dbReference type="NCBI Taxonomy" id="755308"/>
    <lineage>
        <taxon>Archaea</taxon>
        <taxon>Methanobacteriati</taxon>
        <taxon>Methanobacteriota</taxon>
        <taxon>Stenosarchaea group</taxon>
        <taxon>Halobacteria</taxon>
        <taxon>Halobacteriales</taxon>
        <taxon>Halorubellaceae</taxon>
        <taxon>Halorubellus</taxon>
    </lineage>
</organism>
<comment type="caution">
    <text evidence="1">The sequence shown here is derived from an EMBL/GenBank/DDBJ whole genome shotgun (WGS) entry which is preliminary data.</text>
</comment>
<evidence type="ECO:0000313" key="2">
    <source>
        <dbReference type="Proteomes" id="UP001596395"/>
    </source>
</evidence>
<proteinExistence type="predicted"/>
<name>A0ABD5VJT5_9EURY</name>
<dbReference type="AlphaFoldDB" id="A0ABD5VJT5"/>
<accession>A0ABD5VJT5</accession>
<keyword evidence="2" id="KW-1185">Reference proteome</keyword>
<reference evidence="1 2" key="1">
    <citation type="journal article" date="2019" name="Int. J. Syst. Evol. Microbiol.">
        <title>The Global Catalogue of Microorganisms (GCM) 10K type strain sequencing project: providing services to taxonomists for standard genome sequencing and annotation.</title>
        <authorList>
            <consortium name="The Broad Institute Genomics Platform"/>
            <consortium name="The Broad Institute Genome Sequencing Center for Infectious Disease"/>
            <person name="Wu L."/>
            <person name="Ma J."/>
        </authorList>
    </citation>
    <scope>NUCLEOTIDE SEQUENCE [LARGE SCALE GENOMIC DNA]</scope>
    <source>
        <strain evidence="1 2">GX26</strain>
    </source>
</reference>
<sequence>MSLVRVETITYDGTEPFEVPGEVLAVLHTNHNQSRMTVLLRVDVDQAVLADPVEDDGKAEDTHYCIGMKGDGSRCTREVDDVGDRCWQHPEEDDAE</sequence>
<evidence type="ECO:0000313" key="1">
    <source>
        <dbReference type="EMBL" id="MFC6953724.1"/>
    </source>
</evidence>